<feature type="coiled-coil region" evidence="1">
    <location>
        <begin position="464"/>
        <end position="491"/>
    </location>
</feature>
<dbReference type="SUPFAM" id="SSF52047">
    <property type="entry name" value="RNI-like"/>
    <property type="match status" value="1"/>
</dbReference>
<dbReference type="OMA" id="FEFRWDY"/>
<dbReference type="HOGENOM" id="CLU_021164_0_0_1"/>
<proteinExistence type="predicted"/>
<dbReference type="EMBL" id="KB469306">
    <property type="protein sequence ID" value="EPQ53005.1"/>
    <property type="molecule type" value="Genomic_DNA"/>
</dbReference>
<keyword evidence="1" id="KW-0175">Coiled coil</keyword>
<dbReference type="Gene3D" id="3.80.10.10">
    <property type="entry name" value="Ribonuclease Inhibitor"/>
    <property type="match status" value="1"/>
</dbReference>
<evidence type="ECO:0008006" key="4">
    <source>
        <dbReference type="Google" id="ProtNLM"/>
    </source>
</evidence>
<dbReference type="GeneID" id="19304397"/>
<dbReference type="OrthoDB" id="2447803at2759"/>
<protein>
    <recommendedName>
        <fullName evidence="4">F-box domain-containing protein</fullName>
    </recommendedName>
</protein>
<keyword evidence="3" id="KW-1185">Reference proteome</keyword>
<accession>S7RFQ4</accession>
<evidence type="ECO:0000313" key="2">
    <source>
        <dbReference type="EMBL" id="EPQ53005.1"/>
    </source>
</evidence>
<dbReference type="RefSeq" id="XP_007868320.1">
    <property type="nucleotide sequence ID" value="XM_007870129.1"/>
</dbReference>
<dbReference type="KEGG" id="gtr:GLOTRDRAFT_139964"/>
<gene>
    <name evidence="2" type="ORF">GLOTRDRAFT_139964</name>
</gene>
<dbReference type="InterPro" id="IPR032675">
    <property type="entry name" value="LRR_dom_sf"/>
</dbReference>
<dbReference type="Proteomes" id="UP000030669">
    <property type="component" value="Unassembled WGS sequence"/>
</dbReference>
<evidence type="ECO:0000313" key="3">
    <source>
        <dbReference type="Proteomes" id="UP000030669"/>
    </source>
</evidence>
<reference evidence="2 3" key="1">
    <citation type="journal article" date="2012" name="Science">
        <title>The Paleozoic origin of enzymatic lignin decomposition reconstructed from 31 fungal genomes.</title>
        <authorList>
            <person name="Floudas D."/>
            <person name="Binder M."/>
            <person name="Riley R."/>
            <person name="Barry K."/>
            <person name="Blanchette R.A."/>
            <person name="Henrissat B."/>
            <person name="Martinez A.T."/>
            <person name="Otillar R."/>
            <person name="Spatafora J.W."/>
            <person name="Yadav J.S."/>
            <person name="Aerts A."/>
            <person name="Benoit I."/>
            <person name="Boyd A."/>
            <person name="Carlson A."/>
            <person name="Copeland A."/>
            <person name="Coutinho P.M."/>
            <person name="de Vries R.P."/>
            <person name="Ferreira P."/>
            <person name="Findley K."/>
            <person name="Foster B."/>
            <person name="Gaskell J."/>
            <person name="Glotzer D."/>
            <person name="Gorecki P."/>
            <person name="Heitman J."/>
            <person name="Hesse C."/>
            <person name="Hori C."/>
            <person name="Igarashi K."/>
            <person name="Jurgens J.A."/>
            <person name="Kallen N."/>
            <person name="Kersten P."/>
            <person name="Kohler A."/>
            <person name="Kuees U."/>
            <person name="Kumar T.K.A."/>
            <person name="Kuo A."/>
            <person name="LaButti K."/>
            <person name="Larrondo L.F."/>
            <person name="Lindquist E."/>
            <person name="Ling A."/>
            <person name="Lombard V."/>
            <person name="Lucas S."/>
            <person name="Lundell T."/>
            <person name="Martin R."/>
            <person name="McLaughlin D.J."/>
            <person name="Morgenstern I."/>
            <person name="Morin E."/>
            <person name="Murat C."/>
            <person name="Nagy L.G."/>
            <person name="Nolan M."/>
            <person name="Ohm R.A."/>
            <person name="Patyshakuliyeva A."/>
            <person name="Rokas A."/>
            <person name="Ruiz-Duenas F.J."/>
            <person name="Sabat G."/>
            <person name="Salamov A."/>
            <person name="Samejima M."/>
            <person name="Schmutz J."/>
            <person name="Slot J.C."/>
            <person name="St John F."/>
            <person name="Stenlid J."/>
            <person name="Sun H."/>
            <person name="Sun S."/>
            <person name="Syed K."/>
            <person name="Tsang A."/>
            <person name="Wiebenga A."/>
            <person name="Young D."/>
            <person name="Pisabarro A."/>
            <person name="Eastwood D.C."/>
            <person name="Martin F."/>
            <person name="Cullen D."/>
            <person name="Grigoriev I.V."/>
            <person name="Hibbett D.S."/>
        </authorList>
    </citation>
    <scope>NUCLEOTIDE SEQUENCE [LARGE SCALE GENOMIC DNA]</scope>
    <source>
        <strain evidence="2 3">ATCC 11539</strain>
    </source>
</reference>
<dbReference type="eggNOG" id="ENOG502SI8F">
    <property type="taxonomic scope" value="Eukaryota"/>
</dbReference>
<dbReference type="AlphaFoldDB" id="S7RFQ4"/>
<name>S7RFQ4_GLOTA</name>
<evidence type="ECO:0000256" key="1">
    <source>
        <dbReference type="SAM" id="Coils"/>
    </source>
</evidence>
<organism evidence="2 3">
    <name type="scientific">Gloeophyllum trabeum (strain ATCC 11539 / FP-39264 / Madison 617)</name>
    <name type="common">Brown rot fungus</name>
    <dbReference type="NCBI Taxonomy" id="670483"/>
    <lineage>
        <taxon>Eukaryota</taxon>
        <taxon>Fungi</taxon>
        <taxon>Dikarya</taxon>
        <taxon>Basidiomycota</taxon>
        <taxon>Agaricomycotina</taxon>
        <taxon>Agaricomycetes</taxon>
        <taxon>Gloeophyllales</taxon>
        <taxon>Gloeophyllaceae</taxon>
        <taxon>Gloeophyllum</taxon>
    </lineage>
</organism>
<sequence>MHLSPSYKLMFEGLPDPAGWARFLTYARRVRRITFEYSLNFPLEEISHEALEDMGMTRTTATILPSLTSLTWDCKDTVVAFDSVMFLHQGIREFIWYLPKVVRYSHPLSSFFTNVAARMPDLDTFELRSVAPLKLIQKDLLEFLPKLRKLRKLGLPIFYVTPEVAQTLATIPCLETIYYSDISSPSYGNSEDVEVFRPSLSSDSFPALKSLEIAVHTPEFHHMGSTWSMHNLTTLHLQEVTPLLADTALSVVTCICTQCPSLENLILDFRCSMLIADEQMIVDDDEVEIDMEPIDIKVIEPLFQMRHLQHFTISHDRVLELSHEDMDTIAFRFRNLKSIVLNPEPFVTVKSALTLGALNSLLRECPNIEEIGLYIDATQPAFDMLDIPEDKEVGRALKTLRFGTSYIEEVHSVANSLSKIVPVSCTVSHALQHRAHYIADWDLTTCSNRWKEVGEVAALLTTAREEERQRTRELQLEMERLRAQLTQATQR</sequence>